<organism evidence="1 2">
    <name type="scientific">Nocardioides zeae</name>
    <dbReference type="NCBI Taxonomy" id="1457234"/>
    <lineage>
        <taxon>Bacteria</taxon>
        <taxon>Bacillati</taxon>
        <taxon>Actinomycetota</taxon>
        <taxon>Actinomycetes</taxon>
        <taxon>Propionibacteriales</taxon>
        <taxon>Nocardioidaceae</taxon>
        <taxon>Nocardioides</taxon>
    </lineage>
</organism>
<accession>A0ACC6IHQ8</accession>
<evidence type="ECO:0000313" key="2">
    <source>
        <dbReference type="Proteomes" id="UP001261666"/>
    </source>
</evidence>
<comment type="caution">
    <text evidence="1">The sequence shown here is derived from an EMBL/GenBank/DDBJ whole genome shotgun (WGS) entry which is preliminary data.</text>
</comment>
<reference evidence="1" key="1">
    <citation type="submission" date="2023-08" db="EMBL/GenBank/DDBJ databases">
        <title>Functional and genomic diversity of the sorghum phyllosphere microbiome.</title>
        <authorList>
            <person name="Shade A."/>
        </authorList>
    </citation>
    <scope>NUCLEOTIDE SEQUENCE</scope>
    <source>
        <strain evidence="1">SORGH_AS_0885</strain>
    </source>
</reference>
<evidence type="ECO:0000313" key="1">
    <source>
        <dbReference type="EMBL" id="MDR6210214.1"/>
    </source>
</evidence>
<gene>
    <name evidence="1" type="ORF">QE364_001921</name>
</gene>
<sequence length="419" mass="42206">MSYPSYGAPAQGGGAPEYAGIGVRFGALLIDGLVVSLPYAILLGIGAALPDQMAIFTLLGLVALFGVMVANIWLEGTKGASIGKKALKLSTVGADTLQPIGFGKAFLRYLVRGALGACAILQIVNAVIANGDSRKQSWHDKTVGSVVVRTASLAGASAGGGAYAAGPGYDQGGYDQGGYDQGGYDQGGYDQGGYDQGGYQYDQGDQGGQDQGGYEQSPWSQQSTGYETGSAGYDAAPASGGYEQPSGDGGGYAPYGQQDAPADPYAPPAGATPSASTQPIPTDAPSAPSSTGGWGAPAAAAASSSGPAAPAERAKIVRLVMDDGTVLPRGERVVVGRSPVDAAGGLCHVLADPGRSLSKSHAAFVRSGEDITVEDLNSTNGVAVSRDGSEFLVQPGAVTPLRVGDKVLMGDRHVVVEEI</sequence>
<protein>
    <submittedName>
        <fullName evidence="1">RDD family membrane protein YckC</fullName>
    </submittedName>
</protein>
<proteinExistence type="predicted"/>
<keyword evidence="2" id="KW-1185">Reference proteome</keyword>
<dbReference type="EMBL" id="JAVIZJ010000004">
    <property type="protein sequence ID" value="MDR6210214.1"/>
    <property type="molecule type" value="Genomic_DNA"/>
</dbReference>
<dbReference type="Proteomes" id="UP001261666">
    <property type="component" value="Unassembled WGS sequence"/>
</dbReference>
<name>A0ACC6IHQ8_9ACTN</name>